<dbReference type="InterPro" id="IPR054353">
    <property type="entry name" value="IstA-like_C"/>
</dbReference>
<accession>A0A4U1B5Q3</accession>
<reference evidence="2 3" key="1">
    <citation type="submission" date="2019-04" db="EMBL/GenBank/DDBJ databases">
        <title>Thalassotalea guangxiensis sp. nov., isolated from sediment of the coastal wetland.</title>
        <authorList>
            <person name="Zheng S."/>
            <person name="Zhang D."/>
        </authorList>
    </citation>
    <scope>NUCLEOTIDE SEQUENCE [LARGE SCALE GENOMIC DNA]</scope>
    <source>
        <strain evidence="2 3">ZS-4</strain>
    </source>
</reference>
<dbReference type="Pfam" id="PF22483">
    <property type="entry name" value="Mu-transpos_C_2"/>
    <property type="match status" value="1"/>
</dbReference>
<gene>
    <name evidence="2" type="ORF">E8M12_06950</name>
</gene>
<dbReference type="PANTHER" id="PTHR35004">
    <property type="entry name" value="TRANSPOSASE RV3428C-RELATED"/>
    <property type="match status" value="1"/>
</dbReference>
<comment type="caution">
    <text evidence="2">The sequence shown here is derived from an EMBL/GenBank/DDBJ whole genome shotgun (WGS) entry which is preliminary data.</text>
</comment>
<feature type="non-terminal residue" evidence="2">
    <location>
        <position position="1"/>
    </location>
</feature>
<evidence type="ECO:0000313" key="2">
    <source>
        <dbReference type="EMBL" id="TKB45798.1"/>
    </source>
</evidence>
<dbReference type="PANTHER" id="PTHR35004:SF7">
    <property type="entry name" value="INTEGRASE PROTEIN"/>
    <property type="match status" value="1"/>
</dbReference>
<dbReference type="RefSeq" id="WP_136735378.1">
    <property type="nucleotide sequence ID" value="NZ_SWDB01000012.1"/>
</dbReference>
<evidence type="ECO:0000259" key="1">
    <source>
        <dbReference type="Pfam" id="PF22483"/>
    </source>
</evidence>
<dbReference type="Proteomes" id="UP000307999">
    <property type="component" value="Unassembled WGS sequence"/>
</dbReference>
<dbReference type="OrthoDB" id="2065409at2"/>
<dbReference type="AlphaFoldDB" id="A0A4U1B5Q3"/>
<keyword evidence="3" id="KW-1185">Reference proteome</keyword>
<name>A0A4U1B5Q3_9GAMM</name>
<sequence length="329" mass="38195">FNAHEHAFRVFQGAAERGIYDNMKTAVDRVGKGKRRDVNRRFQAMVGHYLFESEFCNPAAGWEKGQVEKMVRDARQSIWHDAPKCKTLDELNDWLEQKCMSLWQSTTHPNYGDRTIEQVWLDERKHLMKVQAPFDGFIEHTKKVSSTCLVNFERNKYSVPASFANRLVSLRVYPERILFIAEGNKVAEHVRQFSRDHNSKGVVTYDWRHYLLVAQRKPGSLRNGAPFKELPECFQHLQDTLLRYEGGDRDMVDILSLVLHHDEQLVKEAIEQSLNVGLTSKQHVINCLHRLMDIPTPDPLPIKKALQLEQEPTADTSIYEQLKGQRHAH</sequence>
<evidence type="ECO:0000313" key="3">
    <source>
        <dbReference type="Proteomes" id="UP000307999"/>
    </source>
</evidence>
<dbReference type="EMBL" id="SWDB01000012">
    <property type="protein sequence ID" value="TKB45798.1"/>
    <property type="molecule type" value="Genomic_DNA"/>
</dbReference>
<organism evidence="2 3">
    <name type="scientific">Thalassotalea mangrovi</name>
    <dbReference type="NCBI Taxonomy" id="2572245"/>
    <lineage>
        <taxon>Bacteria</taxon>
        <taxon>Pseudomonadati</taxon>
        <taxon>Pseudomonadota</taxon>
        <taxon>Gammaproteobacteria</taxon>
        <taxon>Alteromonadales</taxon>
        <taxon>Colwelliaceae</taxon>
        <taxon>Thalassotalea</taxon>
    </lineage>
</organism>
<protein>
    <submittedName>
        <fullName evidence="2">Transposase</fullName>
    </submittedName>
</protein>
<proteinExistence type="predicted"/>
<feature type="domain" description="Transposase for insertion sequence element IS21-like C-terminal" evidence="1">
    <location>
        <begin position="132"/>
        <end position="196"/>
    </location>
</feature>